<dbReference type="Proteomes" id="UP000093412">
    <property type="component" value="Unassembled WGS sequence"/>
</dbReference>
<name>A0ABX2Y4R3_9CELL</name>
<organism evidence="2 3">
    <name type="scientific">Oerskovia enterophila</name>
    <dbReference type="NCBI Taxonomy" id="43678"/>
    <lineage>
        <taxon>Bacteria</taxon>
        <taxon>Bacillati</taxon>
        <taxon>Actinomycetota</taxon>
        <taxon>Actinomycetes</taxon>
        <taxon>Micrococcales</taxon>
        <taxon>Cellulomonadaceae</taxon>
        <taxon>Oerskovia</taxon>
    </lineage>
</organism>
<proteinExistence type="predicted"/>
<protein>
    <submittedName>
        <fullName evidence="2">Uncharacterized protein</fullName>
    </submittedName>
</protein>
<keyword evidence="3" id="KW-1185">Reference proteome</keyword>
<sequence>MPAREEHAQGLGGDGLDLGPQRGERPTAQGAQDLGVAPLLTCPAEGLGAQAAAHEDPGGLEPPQDPRGDRDADPEARRDLVRPERSVRAGVAPHEVAQRVGDRLGEDLRDARGEGDPQRVPQPPGVLDHGPLLRDGVGHAGQTHLDHPARPFEAREPGGHLLAHLLARAACDLRGRERAEPAQQVPHVLRVPRLAARHQGAELGLGPLDRLRVQQVRELRGPAVGAEQLGQERGVERERGRAALGEGSVAVVQELGRVPEQERLGEG</sequence>
<evidence type="ECO:0000313" key="2">
    <source>
        <dbReference type="EMBL" id="OCI31542.1"/>
    </source>
</evidence>
<dbReference type="EMBL" id="MAQA01000016">
    <property type="protein sequence ID" value="OCI31542.1"/>
    <property type="molecule type" value="Genomic_DNA"/>
</dbReference>
<evidence type="ECO:0000256" key="1">
    <source>
        <dbReference type="SAM" id="MobiDB-lite"/>
    </source>
</evidence>
<reference evidence="2 3" key="1">
    <citation type="submission" date="2016-06" db="EMBL/GenBank/DDBJ databases">
        <title>Genome sequence of Oerskovia enterophila DSM 43852.</title>
        <authorList>
            <person name="Poehlein A."/>
            <person name="Jag V."/>
            <person name="Bengelsdorf F.R."/>
            <person name="Daniel R."/>
            <person name="Duerre P."/>
        </authorList>
    </citation>
    <scope>NUCLEOTIDE SEQUENCE [LARGE SCALE GENOMIC DNA]</scope>
    <source>
        <strain evidence="2 3">DSM 43852</strain>
    </source>
</reference>
<gene>
    <name evidence="2" type="ORF">OERS_16690</name>
</gene>
<feature type="compositionally biased region" description="Basic and acidic residues" evidence="1">
    <location>
        <begin position="64"/>
        <end position="87"/>
    </location>
</feature>
<evidence type="ECO:0000313" key="3">
    <source>
        <dbReference type="Proteomes" id="UP000093412"/>
    </source>
</evidence>
<feature type="region of interest" description="Disordered" evidence="1">
    <location>
        <begin position="1"/>
        <end position="129"/>
    </location>
</feature>
<comment type="caution">
    <text evidence="2">The sequence shown here is derived from an EMBL/GenBank/DDBJ whole genome shotgun (WGS) entry which is preliminary data.</text>
</comment>
<feature type="compositionally biased region" description="Basic and acidic residues" evidence="1">
    <location>
        <begin position="96"/>
        <end position="117"/>
    </location>
</feature>
<accession>A0ABX2Y4R3</accession>